<name>A0A166DZD8_9AGAM</name>
<evidence type="ECO:0000313" key="1">
    <source>
        <dbReference type="EMBL" id="KZT39053.1"/>
    </source>
</evidence>
<gene>
    <name evidence="1" type="ORF">SISSUDRAFT_677090</name>
</gene>
<dbReference type="Proteomes" id="UP000076798">
    <property type="component" value="Unassembled WGS sequence"/>
</dbReference>
<organism evidence="1 2">
    <name type="scientific">Sistotremastrum suecicum HHB10207 ss-3</name>
    <dbReference type="NCBI Taxonomy" id="1314776"/>
    <lineage>
        <taxon>Eukaryota</taxon>
        <taxon>Fungi</taxon>
        <taxon>Dikarya</taxon>
        <taxon>Basidiomycota</taxon>
        <taxon>Agaricomycotina</taxon>
        <taxon>Agaricomycetes</taxon>
        <taxon>Sistotremastrales</taxon>
        <taxon>Sistotremastraceae</taxon>
        <taxon>Sistotremastrum</taxon>
    </lineage>
</organism>
<dbReference type="OrthoDB" id="10498249at2759"/>
<protein>
    <submittedName>
        <fullName evidence="1">Uncharacterized protein</fullName>
    </submittedName>
</protein>
<dbReference type="AlphaFoldDB" id="A0A166DZD8"/>
<keyword evidence="2" id="KW-1185">Reference proteome</keyword>
<dbReference type="EMBL" id="KV428052">
    <property type="protein sequence ID" value="KZT39053.1"/>
    <property type="molecule type" value="Genomic_DNA"/>
</dbReference>
<evidence type="ECO:0000313" key="2">
    <source>
        <dbReference type="Proteomes" id="UP000076798"/>
    </source>
</evidence>
<accession>A0A166DZD8</accession>
<proteinExistence type="predicted"/>
<sequence>MGTAHYRALWTNLPIKLVPLKALTCKQYRCSSLRIILRIMKLPATLTIVAALFAVAQASCVFSGTPAQCPIWCAACCKANPNDPECLNGRPSPCTADCERL</sequence>
<reference evidence="1 2" key="1">
    <citation type="journal article" date="2016" name="Mol. Biol. Evol.">
        <title>Comparative Genomics of Early-Diverging Mushroom-Forming Fungi Provides Insights into the Origins of Lignocellulose Decay Capabilities.</title>
        <authorList>
            <person name="Nagy L.G."/>
            <person name="Riley R."/>
            <person name="Tritt A."/>
            <person name="Adam C."/>
            <person name="Daum C."/>
            <person name="Floudas D."/>
            <person name="Sun H."/>
            <person name="Yadav J.S."/>
            <person name="Pangilinan J."/>
            <person name="Larsson K.H."/>
            <person name="Matsuura K."/>
            <person name="Barry K."/>
            <person name="Labutti K."/>
            <person name="Kuo R."/>
            <person name="Ohm R.A."/>
            <person name="Bhattacharya S.S."/>
            <person name="Shirouzu T."/>
            <person name="Yoshinaga Y."/>
            <person name="Martin F.M."/>
            <person name="Grigoriev I.V."/>
            <person name="Hibbett D.S."/>
        </authorList>
    </citation>
    <scope>NUCLEOTIDE SEQUENCE [LARGE SCALE GENOMIC DNA]</scope>
    <source>
        <strain evidence="1 2">HHB10207 ss-3</strain>
    </source>
</reference>